<evidence type="ECO:0000256" key="7">
    <source>
        <dbReference type="ARBA" id="ARBA00022989"/>
    </source>
</evidence>
<keyword evidence="14" id="KW-1185">Reference proteome</keyword>
<dbReference type="GO" id="GO:0015627">
    <property type="term" value="C:type II protein secretion system complex"/>
    <property type="evidence" value="ECO:0007669"/>
    <property type="project" value="InterPro"/>
</dbReference>
<dbReference type="SUPFAM" id="SSF54523">
    <property type="entry name" value="Pili subunits"/>
    <property type="match status" value="1"/>
</dbReference>
<comment type="caution">
    <text evidence="13">The sequence shown here is derived from an EMBL/GenBank/DDBJ whole genome shotgun (WGS) entry which is preliminary data.</text>
</comment>
<reference evidence="13 14" key="1">
    <citation type="submission" date="2018-11" db="EMBL/GenBank/DDBJ databases">
        <title>Genome sequencing of Lautropia sp. KCOM 2505 (= ChDC F240).</title>
        <authorList>
            <person name="Kook J.-K."/>
            <person name="Park S.-N."/>
            <person name="Lim Y.K."/>
        </authorList>
    </citation>
    <scope>NUCLEOTIDE SEQUENCE [LARGE SCALE GENOMIC DNA]</scope>
    <source>
        <strain evidence="13 14">KCOM 2505</strain>
    </source>
</reference>
<evidence type="ECO:0000256" key="4">
    <source>
        <dbReference type="ARBA" id="ARBA00022481"/>
    </source>
</evidence>
<keyword evidence="7 11" id="KW-1133">Transmembrane helix</keyword>
<organism evidence="13 14">
    <name type="scientific">Lautropia dentalis</name>
    <dbReference type="NCBI Taxonomy" id="2490857"/>
    <lineage>
        <taxon>Bacteria</taxon>
        <taxon>Pseudomonadati</taxon>
        <taxon>Pseudomonadota</taxon>
        <taxon>Betaproteobacteria</taxon>
        <taxon>Burkholderiales</taxon>
        <taxon>Burkholderiaceae</taxon>
        <taxon>Lautropia</taxon>
    </lineage>
</organism>
<keyword evidence="4" id="KW-0488">Methylation</keyword>
<feature type="domain" description="General secretion pathway GspH" evidence="12">
    <location>
        <begin position="64"/>
        <end position="159"/>
    </location>
</feature>
<evidence type="ECO:0000256" key="8">
    <source>
        <dbReference type="ARBA" id="ARBA00023136"/>
    </source>
</evidence>
<dbReference type="GO" id="GO:0015628">
    <property type="term" value="P:protein secretion by the type II secretion system"/>
    <property type="evidence" value="ECO:0007669"/>
    <property type="project" value="InterPro"/>
</dbReference>
<dbReference type="InterPro" id="IPR045584">
    <property type="entry name" value="Pilin-like"/>
</dbReference>
<comment type="subcellular location">
    <subcellularLocation>
        <location evidence="1">Cell inner membrane</location>
        <topology evidence="1">Single-pass membrane protein</topology>
    </subcellularLocation>
</comment>
<evidence type="ECO:0000256" key="10">
    <source>
        <dbReference type="ARBA" id="ARBA00030775"/>
    </source>
</evidence>
<dbReference type="Pfam" id="PF12019">
    <property type="entry name" value="GspH"/>
    <property type="match status" value="1"/>
</dbReference>
<evidence type="ECO:0000256" key="1">
    <source>
        <dbReference type="ARBA" id="ARBA00004377"/>
    </source>
</evidence>
<keyword evidence="8 11" id="KW-0472">Membrane</keyword>
<dbReference type="Proteomes" id="UP000270261">
    <property type="component" value="Unassembled WGS sequence"/>
</dbReference>
<evidence type="ECO:0000256" key="11">
    <source>
        <dbReference type="SAM" id="Phobius"/>
    </source>
</evidence>
<dbReference type="GO" id="GO:0005886">
    <property type="term" value="C:plasma membrane"/>
    <property type="evidence" value="ECO:0007669"/>
    <property type="project" value="UniProtKB-SubCell"/>
</dbReference>
<evidence type="ECO:0000256" key="6">
    <source>
        <dbReference type="ARBA" id="ARBA00022692"/>
    </source>
</evidence>
<evidence type="ECO:0000256" key="2">
    <source>
        <dbReference type="ARBA" id="ARBA00021549"/>
    </source>
</evidence>
<dbReference type="Pfam" id="PF07963">
    <property type="entry name" value="N_methyl"/>
    <property type="match status" value="1"/>
</dbReference>
<evidence type="ECO:0000259" key="12">
    <source>
        <dbReference type="Pfam" id="PF12019"/>
    </source>
</evidence>
<keyword evidence="6 11" id="KW-0812">Transmembrane</keyword>
<evidence type="ECO:0000313" key="13">
    <source>
        <dbReference type="EMBL" id="RRN45264.1"/>
    </source>
</evidence>
<dbReference type="NCBIfam" id="TIGR02532">
    <property type="entry name" value="IV_pilin_GFxxxE"/>
    <property type="match status" value="1"/>
</dbReference>
<evidence type="ECO:0000256" key="9">
    <source>
        <dbReference type="ARBA" id="ARBA00025772"/>
    </source>
</evidence>
<dbReference type="InterPro" id="IPR022346">
    <property type="entry name" value="T2SS_GspH"/>
</dbReference>
<dbReference type="PROSITE" id="PS00409">
    <property type="entry name" value="PROKAR_NTER_METHYL"/>
    <property type="match status" value="1"/>
</dbReference>
<name>A0A426FRI7_9BURK</name>
<evidence type="ECO:0000256" key="3">
    <source>
        <dbReference type="ARBA" id="ARBA00022475"/>
    </source>
</evidence>
<dbReference type="EMBL" id="RRUE01000001">
    <property type="protein sequence ID" value="RRN45264.1"/>
    <property type="molecule type" value="Genomic_DNA"/>
</dbReference>
<keyword evidence="3" id="KW-1003">Cell membrane</keyword>
<dbReference type="InterPro" id="IPR012902">
    <property type="entry name" value="N_methyl_site"/>
</dbReference>
<feature type="transmembrane region" description="Helical" evidence="11">
    <location>
        <begin position="31"/>
        <end position="50"/>
    </location>
</feature>
<keyword evidence="5" id="KW-0997">Cell inner membrane</keyword>
<sequence length="176" mass="19748">MGPMAWPVARQVMPTSAAGISDRRRAAGFTLIELMVALIIIGIVLSMVVISASPSPLRSLEGDAERLSQLFSLAREEAQIRGAPIRFETTRDRYRFVIFKDRQWRPIEDDTHLRVREWEAPTRVRVVKSDGSDILEFGRDLIEPPFRVILTRPAGSIEIAANGLGIFEVQPAQQQP</sequence>
<evidence type="ECO:0000256" key="5">
    <source>
        <dbReference type="ARBA" id="ARBA00022519"/>
    </source>
</evidence>
<dbReference type="AlphaFoldDB" id="A0A426FRI7"/>
<evidence type="ECO:0000313" key="14">
    <source>
        <dbReference type="Proteomes" id="UP000270261"/>
    </source>
</evidence>
<accession>A0A426FRI7</accession>
<comment type="similarity">
    <text evidence="9">Belongs to the GSP H family.</text>
</comment>
<gene>
    <name evidence="13" type="primary">gspH</name>
    <name evidence="13" type="ORF">EHV23_03255</name>
</gene>
<proteinExistence type="inferred from homology"/>
<protein>
    <recommendedName>
        <fullName evidence="2">Type II secretion system protein H</fullName>
    </recommendedName>
    <alternativeName>
        <fullName evidence="10">General secretion pathway protein H</fullName>
    </alternativeName>
</protein>
<dbReference type="Gene3D" id="3.55.40.10">
    <property type="entry name" value="minor pseudopilin epsh domain"/>
    <property type="match status" value="1"/>
</dbReference>